<feature type="binding site" evidence="11">
    <location>
        <position position="186"/>
    </location>
    <ligand>
        <name>Zn(2+)</name>
        <dbReference type="ChEBI" id="CHEBI:29105"/>
        <label>2</label>
    </ligand>
</feature>
<dbReference type="Proteomes" id="UP000315353">
    <property type="component" value="Unassembled WGS sequence"/>
</dbReference>
<dbReference type="PANTHER" id="PTHR43096">
    <property type="entry name" value="DNAJ HOMOLOG 1, MITOCHONDRIAL-RELATED"/>
    <property type="match status" value="1"/>
</dbReference>
<feature type="domain" description="CR-type" evidence="14">
    <location>
        <begin position="130"/>
        <end position="212"/>
    </location>
</feature>
<dbReference type="InterPro" id="IPR001305">
    <property type="entry name" value="HSP_DnaJ_Cys-rich_dom"/>
</dbReference>
<dbReference type="SMART" id="SM00271">
    <property type="entry name" value="DnaJ"/>
    <property type="match status" value="1"/>
</dbReference>
<dbReference type="EMBL" id="CP009246">
    <property type="protein sequence ID" value="APT87306.1"/>
    <property type="molecule type" value="Genomic_DNA"/>
</dbReference>
<dbReference type="PANTHER" id="PTHR43096:SF48">
    <property type="entry name" value="CHAPERONE PROTEIN DNAJ"/>
    <property type="match status" value="1"/>
</dbReference>
<gene>
    <name evidence="16" type="primary">dnaJ1</name>
    <name evidence="11" type="synonym">dnaJ</name>
    <name evidence="16" type="ORF">CFL01nite_15470</name>
    <name evidence="15" type="ORF">CFLV_08950</name>
</gene>
<feature type="binding site" evidence="11">
    <location>
        <position position="189"/>
    </location>
    <ligand>
        <name>Zn(2+)</name>
        <dbReference type="ChEBI" id="CHEBI:29105"/>
        <label>2</label>
    </ligand>
</feature>
<dbReference type="GO" id="GO:0042026">
    <property type="term" value="P:protein refolding"/>
    <property type="evidence" value="ECO:0007669"/>
    <property type="project" value="TreeGrafter"/>
</dbReference>
<dbReference type="NCBIfam" id="NF008035">
    <property type="entry name" value="PRK10767.1"/>
    <property type="match status" value="1"/>
</dbReference>
<comment type="function">
    <text evidence="11">Participates actively in the response to hyperosmotic and heat shock by preventing the aggregation of stress-denatured proteins and by disaggregating proteins, also in an autonomous, DnaK-independent fashion. Unfolded proteins bind initially to DnaJ; upon interaction with the DnaJ-bound protein, DnaK hydrolyzes its bound ATP, resulting in the formation of a stable complex. GrpE releases ADP from DnaK; ATP binding to DnaK triggers the release of the substrate protein, thus completing the reaction cycle. Several rounds of ATP-dependent interactions between DnaJ, DnaK and GrpE are required for fully efficient folding. Also involved, together with DnaK and GrpE, in the DNA replication of plasmids through activation of initiation proteins.</text>
</comment>
<keyword evidence="6 11" id="KW-0862">Zinc</keyword>
<dbReference type="SUPFAM" id="SSF46565">
    <property type="entry name" value="Chaperone J-domain"/>
    <property type="match status" value="1"/>
</dbReference>
<dbReference type="PROSITE" id="PS51188">
    <property type="entry name" value="ZF_CR"/>
    <property type="match status" value="1"/>
</dbReference>
<dbReference type="CDD" id="cd06257">
    <property type="entry name" value="DnaJ"/>
    <property type="match status" value="1"/>
</dbReference>
<evidence type="ECO:0000256" key="7">
    <source>
        <dbReference type="ARBA" id="ARBA00023016"/>
    </source>
</evidence>
<evidence type="ECO:0000256" key="10">
    <source>
        <dbReference type="ARBA" id="ARBA00067609"/>
    </source>
</evidence>
<dbReference type="InterPro" id="IPR008971">
    <property type="entry name" value="HSP40/DnaJ_pept-bd"/>
</dbReference>
<keyword evidence="8 11" id="KW-0143">Chaperone</keyword>
<comment type="similarity">
    <text evidence="9 11">Belongs to the DnaJ family.</text>
</comment>
<keyword evidence="7 11" id="KW-0346">Stress response</keyword>
<keyword evidence="17" id="KW-1185">Reference proteome</keyword>
<dbReference type="EMBL" id="BJNB01000023">
    <property type="protein sequence ID" value="GEB98052.1"/>
    <property type="molecule type" value="Genomic_DNA"/>
</dbReference>
<dbReference type="PRINTS" id="PR00625">
    <property type="entry name" value="JDOMAIN"/>
</dbReference>
<feature type="binding site" evidence="11">
    <location>
        <position position="203"/>
    </location>
    <ligand>
        <name>Zn(2+)</name>
        <dbReference type="ChEBI" id="CHEBI:29105"/>
        <label>1</label>
    </ligand>
</feature>
<reference evidence="15 17" key="1">
    <citation type="submission" date="2014-08" db="EMBL/GenBank/DDBJ databases">
        <title>Complete genome sequence of Corynebacterium flavescens OJ8(T)(=DSM 20296(T)), isolated from cheese.</title>
        <authorList>
            <person name="Ruckert C."/>
            <person name="Albersmeier A."/>
            <person name="Winkler A."/>
            <person name="Kalinowski J."/>
        </authorList>
    </citation>
    <scope>NUCLEOTIDE SEQUENCE [LARGE SCALE GENOMIC DNA]</scope>
    <source>
        <strain evidence="15 17">OJ8</strain>
    </source>
</reference>
<feature type="zinc finger region" description="CR-type" evidence="12">
    <location>
        <begin position="130"/>
        <end position="212"/>
    </location>
</feature>
<dbReference type="CDD" id="cd10719">
    <property type="entry name" value="DnaJ_zf"/>
    <property type="match status" value="1"/>
</dbReference>
<accession>A0A1L7CN81</accession>
<feature type="binding site" evidence="11">
    <location>
        <position position="143"/>
    </location>
    <ligand>
        <name>Zn(2+)</name>
        <dbReference type="ChEBI" id="CHEBI:29105"/>
        <label>1</label>
    </ligand>
</feature>
<evidence type="ECO:0000313" key="17">
    <source>
        <dbReference type="Proteomes" id="UP000185479"/>
    </source>
</evidence>
<dbReference type="SUPFAM" id="SSF57938">
    <property type="entry name" value="DnaJ/Hsp40 cysteine-rich domain"/>
    <property type="match status" value="1"/>
</dbReference>
<dbReference type="GO" id="GO:0005737">
    <property type="term" value="C:cytoplasm"/>
    <property type="evidence" value="ECO:0007669"/>
    <property type="project" value="UniProtKB-SubCell"/>
</dbReference>
<comment type="cofactor">
    <cofactor evidence="11">
        <name>Zn(2+)</name>
        <dbReference type="ChEBI" id="CHEBI:29105"/>
    </cofactor>
    <text evidence="11">Binds 2 Zn(2+) ions per monomer.</text>
</comment>
<dbReference type="GO" id="GO:0051082">
    <property type="term" value="F:unfolded protein binding"/>
    <property type="evidence" value="ECO:0007669"/>
    <property type="project" value="UniProtKB-UniRule"/>
</dbReference>
<dbReference type="SUPFAM" id="SSF49493">
    <property type="entry name" value="HSP40/DnaJ peptide-binding domain"/>
    <property type="match status" value="2"/>
</dbReference>
<evidence type="ECO:0000259" key="14">
    <source>
        <dbReference type="PROSITE" id="PS51188"/>
    </source>
</evidence>
<dbReference type="Pfam" id="PF00226">
    <property type="entry name" value="DnaJ"/>
    <property type="match status" value="1"/>
</dbReference>
<dbReference type="Gene3D" id="1.10.287.110">
    <property type="entry name" value="DnaJ domain"/>
    <property type="match status" value="1"/>
</dbReference>
<feature type="repeat" description="CXXCXGXG motif" evidence="11">
    <location>
        <begin position="160"/>
        <end position="167"/>
    </location>
</feature>
<sequence length="380" mass="41003">MARDYYGILGIDKSASDSEIKKAYRKLARKFHPDVNPGDEEAAESFREVSLAQEILLDPQKRRVVDMGGDPMEQRGGGGADFGGFAGGGLGDIFAEFFGGGASRGPRSRVQPGNDALLRTSISLEEAYSGVQKVVTVDTAVICDHCAGTGSESQAKPVGCPTCGGAGEIQEMQRSFLGNVMTSRPCPRCQGFGEIITDPCKQCGGDGRVKKRRDITVTIPAGIGDGMRIRMASQGEVGHGGGPAGDLFVEVRTQAHAVFERNADDLHLTVRVPMVDAALGTSFDIEQLDGEELTIDIAPGTQPGESIEVTGHGMPRLRTDGFGNLFAHVDVVVPQEMDKRTRELLLKIRDSRGEDTRVRRSGDGQEESFFSRIRDRFRNR</sequence>
<dbReference type="InterPro" id="IPR002939">
    <property type="entry name" value="DnaJ_C"/>
</dbReference>
<dbReference type="FunFam" id="2.10.230.10:FF:000002">
    <property type="entry name" value="Molecular chaperone DnaJ"/>
    <property type="match status" value="1"/>
</dbReference>
<comment type="subunit">
    <text evidence="11">Homodimer.</text>
</comment>
<evidence type="ECO:0000256" key="1">
    <source>
        <dbReference type="ARBA" id="ARBA00022490"/>
    </source>
</evidence>
<evidence type="ECO:0000313" key="18">
    <source>
        <dbReference type="Proteomes" id="UP000315353"/>
    </source>
</evidence>
<feature type="binding site" evidence="11">
    <location>
        <position position="146"/>
    </location>
    <ligand>
        <name>Zn(2+)</name>
        <dbReference type="ChEBI" id="CHEBI:29105"/>
        <label>1</label>
    </ligand>
</feature>
<evidence type="ECO:0000256" key="3">
    <source>
        <dbReference type="ARBA" id="ARBA00022723"/>
    </source>
</evidence>
<dbReference type="Pfam" id="PF00684">
    <property type="entry name" value="DnaJ_CXXCXGXG"/>
    <property type="match status" value="1"/>
</dbReference>
<dbReference type="GO" id="GO:0031072">
    <property type="term" value="F:heat shock protein binding"/>
    <property type="evidence" value="ECO:0007669"/>
    <property type="project" value="InterPro"/>
</dbReference>
<dbReference type="InterPro" id="IPR036410">
    <property type="entry name" value="HSP_DnaJ_Cys-rich_dom_sf"/>
</dbReference>
<evidence type="ECO:0000256" key="8">
    <source>
        <dbReference type="ARBA" id="ARBA00023186"/>
    </source>
</evidence>
<dbReference type="FunFam" id="2.60.260.20:FF:000013">
    <property type="entry name" value="DnaJ subfamily B member 11"/>
    <property type="match status" value="1"/>
</dbReference>
<feature type="repeat" description="CXXCXGXG motif" evidence="11">
    <location>
        <begin position="186"/>
        <end position="193"/>
    </location>
</feature>
<protein>
    <recommendedName>
        <fullName evidence="10 11">Chaperone protein DnaJ</fullName>
    </recommendedName>
</protein>
<evidence type="ECO:0000313" key="15">
    <source>
        <dbReference type="EMBL" id="APT87306.1"/>
    </source>
</evidence>
<feature type="binding site" evidence="11">
    <location>
        <position position="200"/>
    </location>
    <ligand>
        <name>Zn(2+)</name>
        <dbReference type="ChEBI" id="CHEBI:29105"/>
        <label>1</label>
    </ligand>
</feature>
<evidence type="ECO:0000256" key="9">
    <source>
        <dbReference type="ARBA" id="ARBA00061004"/>
    </source>
</evidence>
<keyword evidence="1 11" id="KW-0963">Cytoplasm</keyword>
<comment type="subcellular location">
    <subcellularLocation>
        <location evidence="11">Cytoplasm</location>
    </subcellularLocation>
</comment>
<keyword evidence="5 11" id="KW-0863">Zinc-finger</keyword>
<keyword evidence="4 11" id="KW-0677">Repeat</keyword>
<dbReference type="Pfam" id="PF01556">
    <property type="entry name" value="DnaJ_C"/>
    <property type="match status" value="1"/>
</dbReference>
<dbReference type="Gene3D" id="6.20.20.10">
    <property type="match status" value="2"/>
</dbReference>
<feature type="binding site" evidence="11">
    <location>
        <position position="163"/>
    </location>
    <ligand>
        <name>Zn(2+)</name>
        <dbReference type="ChEBI" id="CHEBI:29105"/>
        <label>2</label>
    </ligand>
</feature>
<evidence type="ECO:0000313" key="16">
    <source>
        <dbReference type="EMBL" id="GEB98052.1"/>
    </source>
</evidence>
<dbReference type="Proteomes" id="UP000185479">
    <property type="component" value="Chromosome"/>
</dbReference>
<keyword evidence="3 11" id="KW-0479">Metal-binding</keyword>
<dbReference type="InterPro" id="IPR001623">
    <property type="entry name" value="DnaJ_domain"/>
</dbReference>
<dbReference type="GeneID" id="82880833"/>
<dbReference type="GO" id="GO:0005524">
    <property type="term" value="F:ATP binding"/>
    <property type="evidence" value="ECO:0007669"/>
    <property type="project" value="InterPro"/>
</dbReference>
<dbReference type="HAMAP" id="MF_01152">
    <property type="entry name" value="DnaJ"/>
    <property type="match status" value="1"/>
</dbReference>
<dbReference type="KEGG" id="cfc:CFLV_08950"/>
<reference evidence="16 18" key="2">
    <citation type="submission" date="2019-06" db="EMBL/GenBank/DDBJ databases">
        <title>Whole genome shotgun sequence of Corynebacterium flavescens NBRC 14136.</title>
        <authorList>
            <person name="Hosoyama A."/>
            <person name="Uohara A."/>
            <person name="Ohji S."/>
            <person name="Ichikawa N."/>
        </authorList>
    </citation>
    <scope>NUCLEOTIDE SEQUENCE [LARGE SCALE GENOMIC DNA]</scope>
    <source>
        <strain evidence="16 18">NBRC 14136</strain>
    </source>
</reference>
<dbReference type="AlphaFoldDB" id="A0A1L7CN81"/>
<dbReference type="GO" id="GO:0009408">
    <property type="term" value="P:response to heat"/>
    <property type="evidence" value="ECO:0007669"/>
    <property type="project" value="InterPro"/>
</dbReference>
<dbReference type="InterPro" id="IPR012724">
    <property type="entry name" value="DnaJ"/>
</dbReference>
<evidence type="ECO:0000256" key="11">
    <source>
        <dbReference type="HAMAP-Rule" id="MF_01152"/>
    </source>
</evidence>
<keyword evidence="2 11" id="KW-0235">DNA replication</keyword>
<dbReference type="RefSeq" id="WP_075730230.1">
    <property type="nucleotide sequence ID" value="NZ_BJNB01000023.1"/>
</dbReference>
<evidence type="ECO:0000256" key="6">
    <source>
        <dbReference type="ARBA" id="ARBA00022833"/>
    </source>
</evidence>
<dbReference type="CDD" id="cd10747">
    <property type="entry name" value="DnaJ_C"/>
    <property type="match status" value="1"/>
</dbReference>
<dbReference type="PROSITE" id="PS50076">
    <property type="entry name" value="DNAJ_2"/>
    <property type="match status" value="1"/>
</dbReference>
<dbReference type="GO" id="GO:0008270">
    <property type="term" value="F:zinc ion binding"/>
    <property type="evidence" value="ECO:0007669"/>
    <property type="project" value="UniProtKB-UniRule"/>
</dbReference>
<dbReference type="NCBIfam" id="NF010871">
    <property type="entry name" value="PRK14278.1"/>
    <property type="match status" value="1"/>
</dbReference>
<proteinExistence type="inferred from homology"/>
<feature type="repeat" description="CXXCXGXG motif" evidence="11">
    <location>
        <begin position="200"/>
        <end position="207"/>
    </location>
</feature>
<feature type="binding site" evidence="11">
    <location>
        <position position="160"/>
    </location>
    <ligand>
        <name>Zn(2+)</name>
        <dbReference type="ChEBI" id="CHEBI:29105"/>
        <label>2</label>
    </ligand>
</feature>
<comment type="domain">
    <text evidence="11">The J domain is necessary and sufficient to stimulate DnaK ATPase activity. Zinc center 1 plays an important role in the autonomous, DnaK-independent chaperone activity of DnaJ. Zinc center 2 is essential for interaction with DnaK and for DnaJ activity.</text>
</comment>
<feature type="domain" description="J" evidence="13">
    <location>
        <begin position="4"/>
        <end position="69"/>
    </location>
</feature>
<name>A0A1L7CN81_CORFL</name>
<evidence type="ECO:0000256" key="4">
    <source>
        <dbReference type="ARBA" id="ARBA00022737"/>
    </source>
</evidence>
<evidence type="ECO:0000256" key="12">
    <source>
        <dbReference type="PROSITE-ProRule" id="PRU00546"/>
    </source>
</evidence>
<evidence type="ECO:0000256" key="5">
    <source>
        <dbReference type="ARBA" id="ARBA00022771"/>
    </source>
</evidence>
<dbReference type="GO" id="GO:0006260">
    <property type="term" value="P:DNA replication"/>
    <property type="evidence" value="ECO:0007669"/>
    <property type="project" value="UniProtKB-KW"/>
</dbReference>
<organism evidence="15 17">
    <name type="scientific">Corynebacterium flavescens</name>
    <dbReference type="NCBI Taxonomy" id="28028"/>
    <lineage>
        <taxon>Bacteria</taxon>
        <taxon>Bacillati</taxon>
        <taxon>Actinomycetota</taxon>
        <taxon>Actinomycetes</taxon>
        <taxon>Mycobacteriales</taxon>
        <taxon>Corynebacteriaceae</taxon>
        <taxon>Corynebacterium</taxon>
    </lineage>
</organism>
<dbReference type="STRING" id="28028.CFLV_08950"/>
<dbReference type="Gene3D" id="2.60.260.20">
    <property type="entry name" value="Urease metallochaperone UreE, N-terminal domain"/>
    <property type="match status" value="2"/>
</dbReference>
<evidence type="ECO:0000259" key="13">
    <source>
        <dbReference type="PROSITE" id="PS50076"/>
    </source>
</evidence>
<dbReference type="OrthoDB" id="9779889at2"/>
<dbReference type="InterPro" id="IPR036869">
    <property type="entry name" value="J_dom_sf"/>
</dbReference>
<evidence type="ECO:0000256" key="2">
    <source>
        <dbReference type="ARBA" id="ARBA00022705"/>
    </source>
</evidence>
<feature type="repeat" description="CXXCXGXG motif" evidence="11">
    <location>
        <begin position="143"/>
        <end position="150"/>
    </location>
</feature>